<organism evidence="2 3">
    <name type="scientific">Victivallis lenta</name>
    <dbReference type="NCBI Taxonomy" id="2606640"/>
    <lineage>
        <taxon>Bacteria</taxon>
        <taxon>Pseudomonadati</taxon>
        <taxon>Lentisphaerota</taxon>
        <taxon>Lentisphaeria</taxon>
        <taxon>Victivallales</taxon>
        <taxon>Victivallaceae</taxon>
        <taxon>Victivallis</taxon>
    </lineage>
</organism>
<evidence type="ECO:0000313" key="3">
    <source>
        <dbReference type="Proteomes" id="UP000435649"/>
    </source>
</evidence>
<dbReference type="RefSeq" id="WP_154418215.1">
    <property type="nucleotide sequence ID" value="NZ_VUNS01000009.1"/>
</dbReference>
<keyword evidence="3" id="KW-1185">Reference proteome</keyword>
<feature type="region of interest" description="Disordered" evidence="1">
    <location>
        <begin position="1"/>
        <end position="29"/>
    </location>
</feature>
<reference evidence="2 3" key="1">
    <citation type="submission" date="2019-08" db="EMBL/GenBank/DDBJ databases">
        <title>In-depth cultivation of the pig gut microbiome towards novel bacterial diversity and tailored functional studies.</title>
        <authorList>
            <person name="Wylensek D."/>
            <person name="Hitch T.C.A."/>
            <person name="Clavel T."/>
        </authorList>
    </citation>
    <scope>NUCLEOTIDE SEQUENCE [LARGE SCALE GENOMIC DNA]</scope>
    <source>
        <strain evidence="2 3">BBE-744-WT-12</strain>
    </source>
</reference>
<dbReference type="Proteomes" id="UP000435649">
    <property type="component" value="Unassembled WGS sequence"/>
</dbReference>
<dbReference type="AlphaFoldDB" id="A0A844G0Y8"/>
<evidence type="ECO:0000313" key="2">
    <source>
        <dbReference type="EMBL" id="MST97330.1"/>
    </source>
</evidence>
<proteinExistence type="predicted"/>
<feature type="compositionally biased region" description="Polar residues" evidence="1">
    <location>
        <begin position="1"/>
        <end position="27"/>
    </location>
</feature>
<accession>A0A844G0Y8</accession>
<comment type="caution">
    <text evidence="2">The sequence shown here is derived from an EMBL/GenBank/DDBJ whole genome shotgun (WGS) entry which is preliminary data.</text>
</comment>
<dbReference type="EMBL" id="VUNS01000009">
    <property type="protein sequence ID" value="MST97330.1"/>
    <property type="molecule type" value="Genomic_DNA"/>
</dbReference>
<gene>
    <name evidence="2" type="ORF">FYJ85_09780</name>
</gene>
<evidence type="ECO:0000256" key="1">
    <source>
        <dbReference type="SAM" id="MobiDB-lite"/>
    </source>
</evidence>
<sequence>MSSHGNFRESSSGTPLIVSESQETVQPQGGKVVCPFCPGRHVSSPADGPGLISIVKTVTEESPFFRRNLVYPESAQARYSVEDRRTDAA</sequence>
<protein>
    <submittedName>
        <fullName evidence="2">Uncharacterized protein</fullName>
    </submittedName>
</protein>
<name>A0A844G0Y8_9BACT</name>